<name>Q23NI3_TETTS</name>
<keyword evidence="1" id="KW-0175">Coiled coil</keyword>
<dbReference type="AlphaFoldDB" id="Q23NI3"/>
<reference evidence="3" key="1">
    <citation type="journal article" date="2006" name="PLoS Biol.">
        <title>Macronuclear genome sequence of the ciliate Tetrahymena thermophila, a model eukaryote.</title>
        <authorList>
            <person name="Eisen J.A."/>
            <person name="Coyne R.S."/>
            <person name="Wu M."/>
            <person name="Wu D."/>
            <person name="Thiagarajan M."/>
            <person name="Wortman J.R."/>
            <person name="Badger J.H."/>
            <person name="Ren Q."/>
            <person name="Amedeo P."/>
            <person name="Jones K.M."/>
            <person name="Tallon L.J."/>
            <person name="Delcher A.L."/>
            <person name="Salzberg S.L."/>
            <person name="Silva J.C."/>
            <person name="Haas B.J."/>
            <person name="Majoros W.H."/>
            <person name="Farzad M."/>
            <person name="Carlton J.M."/>
            <person name="Smith R.K. Jr."/>
            <person name="Garg J."/>
            <person name="Pearlman R.E."/>
            <person name="Karrer K.M."/>
            <person name="Sun L."/>
            <person name="Manning G."/>
            <person name="Elde N.C."/>
            <person name="Turkewitz A.P."/>
            <person name="Asai D.J."/>
            <person name="Wilkes D.E."/>
            <person name="Wang Y."/>
            <person name="Cai H."/>
            <person name="Collins K."/>
            <person name="Stewart B.A."/>
            <person name="Lee S.R."/>
            <person name="Wilamowska K."/>
            <person name="Weinberg Z."/>
            <person name="Ruzzo W.L."/>
            <person name="Wloga D."/>
            <person name="Gaertig J."/>
            <person name="Frankel J."/>
            <person name="Tsao C.-C."/>
            <person name="Gorovsky M.A."/>
            <person name="Keeling P.J."/>
            <person name="Waller R.F."/>
            <person name="Patron N.J."/>
            <person name="Cherry J.M."/>
            <person name="Stover N.A."/>
            <person name="Krieger C.J."/>
            <person name="del Toro C."/>
            <person name="Ryder H.F."/>
            <person name="Williamson S.C."/>
            <person name="Barbeau R.A."/>
            <person name="Hamilton E.P."/>
            <person name="Orias E."/>
        </authorList>
    </citation>
    <scope>NUCLEOTIDE SEQUENCE [LARGE SCALE GENOMIC DNA]</scope>
    <source>
        <strain evidence="3">SB210</strain>
    </source>
</reference>
<dbReference type="HOGENOM" id="CLU_058738_0_0_1"/>
<accession>Q23NI3</accession>
<organism evidence="2 3">
    <name type="scientific">Tetrahymena thermophila (strain SB210)</name>
    <dbReference type="NCBI Taxonomy" id="312017"/>
    <lineage>
        <taxon>Eukaryota</taxon>
        <taxon>Sar</taxon>
        <taxon>Alveolata</taxon>
        <taxon>Ciliophora</taxon>
        <taxon>Intramacronucleata</taxon>
        <taxon>Oligohymenophorea</taxon>
        <taxon>Hymenostomatida</taxon>
        <taxon>Tetrahymenina</taxon>
        <taxon>Tetrahymenidae</taxon>
        <taxon>Tetrahymena</taxon>
    </lineage>
</organism>
<proteinExistence type="predicted"/>
<dbReference type="KEGG" id="tet:TTHERM_00753370"/>
<dbReference type="GeneID" id="7846500"/>
<feature type="coiled-coil region" evidence="1">
    <location>
        <begin position="119"/>
        <end position="146"/>
    </location>
</feature>
<evidence type="ECO:0000313" key="3">
    <source>
        <dbReference type="Proteomes" id="UP000009168"/>
    </source>
</evidence>
<protein>
    <submittedName>
        <fullName evidence="2">Uncharacterized protein</fullName>
    </submittedName>
</protein>
<sequence>MSQLILLKKKKKERTHKKMNQIEKLKQIEFGFKLTKELNNPNTFQIAGDLTINIDSFLNNEFAFMNLSMNEFIQVKQIRSYDEYDFMDIFMDTDIYVRSDMSVPIQILRRCQRQDLFDLANVMEEYQQLLNEKQNLNCNLLSQEQQQQKTTQPDTQSEFICDEAHGWNIQKSVQKAEIEINKLKESMKNQDCYYTFIIFKGNKYDQSVYRVGYSLLYLKNLYFLNDYQINHLTYRKPIINFIKYQSQMVQYQIGRIKNQIKYLKKEKDLDYYRTELKFLGEFTSTTQSVDNYCIDTKMHTYQYILSNYQNQVDDVLLINVHQPIRGWSVSQIVKGMRNLKKYLSEEQQSSNLNPFFNGNLYSDVIYEAQAELFKDKFYSVSDNYLYHSILQNL</sequence>
<dbReference type="RefSeq" id="XP_001018336.1">
    <property type="nucleotide sequence ID" value="XM_001018336.1"/>
</dbReference>
<keyword evidence="3" id="KW-1185">Reference proteome</keyword>
<dbReference type="InParanoid" id="Q23NI3"/>
<gene>
    <name evidence="2" type="ORF">TTHERM_00753370</name>
</gene>
<dbReference type="EMBL" id="GG662655">
    <property type="protein sequence ID" value="EAR98091.1"/>
    <property type="molecule type" value="Genomic_DNA"/>
</dbReference>
<evidence type="ECO:0000256" key="1">
    <source>
        <dbReference type="SAM" id="Coils"/>
    </source>
</evidence>
<evidence type="ECO:0000313" key="2">
    <source>
        <dbReference type="EMBL" id="EAR98091.1"/>
    </source>
</evidence>
<dbReference type="Proteomes" id="UP000009168">
    <property type="component" value="Unassembled WGS sequence"/>
</dbReference>